<evidence type="ECO:0000313" key="1">
    <source>
        <dbReference type="EMBL" id="DAE02710.1"/>
    </source>
</evidence>
<reference evidence="1" key="1">
    <citation type="journal article" date="2021" name="Proc. Natl. Acad. Sci. U.S.A.">
        <title>A Catalog of Tens of Thousands of Viruses from Human Metagenomes Reveals Hidden Associations with Chronic Diseases.</title>
        <authorList>
            <person name="Tisza M.J."/>
            <person name="Buck C.B."/>
        </authorList>
    </citation>
    <scope>NUCLEOTIDE SEQUENCE</scope>
    <source>
        <strain evidence="1">CtGiO6</strain>
    </source>
</reference>
<accession>A0A8S5P6J7</accession>
<protein>
    <submittedName>
        <fullName evidence="1">Uncharacterized protein</fullName>
    </submittedName>
</protein>
<name>A0A8S5P6J7_9CAUD</name>
<sequence>MNNYDISYEYDIVPELLEKIKADFFSKAEKSAELERLLLLARSGKANFIDAHEFSTKLGQILSEALQINISGSILPDGKMHFNIASRILNETLGTNHKMVSSYTKQVQEILNKEAGIGLKSIQAPINQERINGLVNRLSYEEKFEDVSWILKEPIVNFNQNIVDNHIKVNADFHFKSGLKPKIVRTTDGNCCAWCSKLAGVYTYPGVNKDVFRRHDRCTCTLDYHPGNGKKQNVWSKKWSEEDVAVQSSKRIDEYKLQQIKDALSKIDLNKATPNDIIEIGKQVSNHFDIVNHIGNKDELKSIFSNFREMGGSVSNDSWAKGSSKVVKDGLEEAFSYYPKEWSKIPEKHNKKILARKTERGFFHPSALNSKGNAYDKKYPDYKDGYLTLATDGIRKTVPYHEIGHLIEWSNPNVLRIEKEWVDSRTVGENPISLKKIFPNIKYRVTEVTKKDNFISPYIGKEYPDFTEVLSMGLQGLFEPSEKFLQSIDFATNERVLKTIKDDLDFLHLTVGLILKG</sequence>
<proteinExistence type="predicted"/>
<organism evidence="1">
    <name type="scientific">Siphoviridae sp. ctGiO6</name>
    <dbReference type="NCBI Taxonomy" id="2825415"/>
    <lineage>
        <taxon>Viruses</taxon>
        <taxon>Duplodnaviria</taxon>
        <taxon>Heunggongvirae</taxon>
        <taxon>Uroviricota</taxon>
        <taxon>Caudoviricetes</taxon>
    </lineage>
</organism>
<dbReference type="EMBL" id="BK015350">
    <property type="protein sequence ID" value="DAE02710.1"/>
    <property type="molecule type" value="Genomic_DNA"/>
</dbReference>